<dbReference type="EMBL" id="ML993594">
    <property type="protein sequence ID" value="KAF2167261.1"/>
    <property type="molecule type" value="Genomic_DNA"/>
</dbReference>
<proteinExistence type="inferred from homology"/>
<dbReference type="GO" id="GO:0005829">
    <property type="term" value="C:cytosol"/>
    <property type="evidence" value="ECO:0007669"/>
    <property type="project" value="TreeGrafter"/>
</dbReference>
<dbReference type="GeneID" id="54570135"/>
<dbReference type="SUPFAM" id="SSF54909">
    <property type="entry name" value="Dimeric alpha+beta barrel"/>
    <property type="match status" value="1"/>
</dbReference>
<feature type="domain" description="DyP dimeric alpha+beta barrel" evidence="10">
    <location>
        <begin position="10"/>
        <end position="192"/>
    </location>
</feature>
<keyword evidence="3" id="KW-0349">Heme</keyword>
<keyword evidence="7" id="KW-0408">Iron</keyword>
<name>A0A6A6CJN8_ZASCE</name>
<sequence>MASPISDLTNIQGDILLNGLPKEVEAFWFFTIPDGQASSFSSNLRKVAQQEITSTENVQSTRKNIRDFKASLDPNAPAQKLPTVGANISFTFRGLKKISQVVSGLNIQDNITGESSFEQGMRNGAVSGLQDPVKQGTSDPDWDAVWLNNQLDGVLLVAGNTPELVQDKLDRIKKLFGTSAKLAFRVDGKVRPGAQKGNEHFGYKDGISQPVVGGLPGLTKEESFVPPGQDTIQQGTILCGRPGDLSAPDRPAWMVDGSFLVFRKLKQNVQDWNKFLVDSSNTLGTWSDQLGARLIGRWKSGCPVNLSPDFDDKAIGNDPMRNNQFEFDPPGLNQGNFEIKAGMRMVCPIGAHIRKTNPRGDQPPSGRPSVNAHRILRRGIPYGPEISEDPNAERGLLFACYQSSLDNGFDFIQQAWANNPFFRFNGGGVDAVMGQRNDQDSVGMKGLFPQDANRELQLPAKNRFVVPRGGEYFFSPSLGALTGVLSNVVAPASGGGQVPLGH</sequence>
<protein>
    <recommendedName>
        <fullName evidence="13">Dyp-type peroxidase</fullName>
    </recommendedName>
</protein>
<keyword evidence="6" id="KW-0560">Oxidoreductase</keyword>
<dbReference type="PANTHER" id="PTHR30521">
    <property type="entry name" value="DEFERROCHELATASE/PEROXIDASE"/>
    <property type="match status" value="1"/>
</dbReference>
<dbReference type="PROSITE" id="PS51404">
    <property type="entry name" value="DYP_PEROXIDASE"/>
    <property type="match status" value="1"/>
</dbReference>
<dbReference type="InterPro" id="IPR011008">
    <property type="entry name" value="Dimeric_a/b-barrel"/>
</dbReference>
<keyword evidence="4" id="KW-0479">Metal-binding</keyword>
<evidence type="ECO:0000256" key="8">
    <source>
        <dbReference type="ARBA" id="ARBA00025737"/>
    </source>
</evidence>
<dbReference type="GO" id="GO:0020037">
    <property type="term" value="F:heme binding"/>
    <property type="evidence" value="ECO:0007669"/>
    <property type="project" value="InterPro"/>
</dbReference>
<feature type="domain" description="Dyp-type peroxidase C-terminal" evidence="9">
    <location>
        <begin position="248"/>
        <end position="416"/>
    </location>
</feature>
<dbReference type="NCBIfam" id="TIGR01413">
    <property type="entry name" value="Dyp_perox_fam"/>
    <property type="match status" value="1"/>
</dbReference>
<evidence type="ECO:0000313" key="12">
    <source>
        <dbReference type="Proteomes" id="UP000799537"/>
    </source>
</evidence>
<evidence type="ECO:0000256" key="1">
    <source>
        <dbReference type="ARBA" id="ARBA00001970"/>
    </source>
</evidence>
<dbReference type="PANTHER" id="PTHR30521:SF4">
    <property type="entry name" value="DEFERROCHELATASE"/>
    <property type="match status" value="1"/>
</dbReference>
<keyword evidence="12" id="KW-1185">Reference proteome</keyword>
<evidence type="ECO:0000256" key="7">
    <source>
        <dbReference type="ARBA" id="ARBA00023004"/>
    </source>
</evidence>
<evidence type="ECO:0000259" key="10">
    <source>
        <dbReference type="Pfam" id="PF21105"/>
    </source>
</evidence>
<evidence type="ECO:0000259" key="9">
    <source>
        <dbReference type="Pfam" id="PF20628"/>
    </source>
</evidence>
<evidence type="ECO:0000313" key="11">
    <source>
        <dbReference type="EMBL" id="KAF2167261.1"/>
    </source>
</evidence>
<dbReference type="AlphaFoldDB" id="A0A6A6CJN8"/>
<reference evidence="11" key="1">
    <citation type="journal article" date="2020" name="Stud. Mycol.">
        <title>101 Dothideomycetes genomes: a test case for predicting lifestyles and emergence of pathogens.</title>
        <authorList>
            <person name="Haridas S."/>
            <person name="Albert R."/>
            <person name="Binder M."/>
            <person name="Bloem J."/>
            <person name="Labutti K."/>
            <person name="Salamov A."/>
            <person name="Andreopoulos B."/>
            <person name="Baker S."/>
            <person name="Barry K."/>
            <person name="Bills G."/>
            <person name="Bluhm B."/>
            <person name="Cannon C."/>
            <person name="Castanera R."/>
            <person name="Culley D."/>
            <person name="Daum C."/>
            <person name="Ezra D."/>
            <person name="Gonzalez J."/>
            <person name="Henrissat B."/>
            <person name="Kuo A."/>
            <person name="Liang C."/>
            <person name="Lipzen A."/>
            <person name="Lutzoni F."/>
            <person name="Magnuson J."/>
            <person name="Mondo S."/>
            <person name="Nolan M."/>
            <person name="Ohm R."/>
            <person name="Pangilinan J."/>
            <person name="Park H.-J."/>
            <person name="Ramirez L."/>
            <person name="Alfaro M."/>
            <person name="Sun H."/>
            <person name="Tritt A."/>
            <person name="Yoshinaga Y."/>
            <person name="Zwiers L.-H."/>
            <person name="Turgeon B."/>
            <person name="Goodwin S."/>
            <person name="Spatafora J."/>
            <person name="Crous P."/>
            <person name="Grigoriev I."/>
        </authorList>
    </citation>
    <scope>NUCLEOTIDE SEQUENCE</scope>
    <source>
        <strain evidence="11">ATCC 36951</strain>
    </source>
</reference>
<keyword evidence="5" id="KW-0732">Signal</keyword>
<dbReference type="Pfam" id="PF20628">
    <property type="entry name" value="Dyp_perox_C"/>
    <property type="match status" value="1"/>
</dbReference>
<dbReference type="InterPro" id="IPR006314">
    <property type="entry name" value="Dyp_peroxidase"/>
</dbReference>
<dbReference type="RefSeq" id="XP_033668150.1">
    <property type="nucleotide sequence ID" value="XM_033816863.1"/>
</dbReference>
<dbReference type="Proteomes" id="UP000799537">
    <property type="component" value="Unassembled WGS sequence"/>
</dbReference>
<comment type="cofactor">
    <cofactor evidence="1">
        <name>heme b</name>
        <dbReference type="ChEBI" id="CHEBI:60344"/>
    </cofactor>
</comment>
<dbReference type="InterPro" id="IPR048328">
    <property type="entry name" value="Dyp_perox_C"/>
</dbReference>
<evidence type="ECO:0000256" key="4">
    <source>
        <dbReference type="ARBA" id="ARBA00022723"/>
    </source>
</evidence>
<evidence type="ECO:0000256" key="2">
    <source>
        <dbReference type="ARBA" id="ARBA00022559"/>
    </source>
</evidence>
<evidence type="ECO:0000256" key="5">
    <source>
        <dbReference type="ARBA" id="ARBA00022729"/>
    </source>
</evidence>
<organism evidence="11 12">
    <name type="scientific">Zasmidium cellare ATCC 36951</name>
    <dbReference type="NCBI Taxonomy" id="1080233"/>
    <lineage>
        <taxon>Eukaryota</taxon>
        <taxon>Fungi</taxon>
        <taxon>Dikarya</taxon>
        <taxon>Ascomycota</taxon>
        <taxon>Pezizomycotina</taxon>
        <taxon>Dothideomycetes</taxon>
        <taxon>Dothideomycetidae</taxon>
        <taxon>Mycosphaerellales</taxon>
        <taxon>Mycosphaerellaceae</taxon>
        <taxon>Zasmidium</taxon>
    </lineage>
</organism>
<accession>A0A6A6CJN8</accession>
<dbReference type="Pfam" id="PF21105">
    <property type="entry name" value="DyP_N"/>
    <property type="match status" value="1"/>
</dbReference>
<keyword evidence="2" id="KW-0575">Peroxidase</keyword>
<gene>
    <name evidence="11" type="ORF">M409DRAFT_66273</name>
</gene>
<evidence type="ECO:0000256" key="6">
    <source>
        <dbReference type="ARBA" id="ARBA00023002"/>
    </source>
</evidence>
<evidence type="ECO:0008006" key="13">
    <source>
        <dbReference type="Google" id="ProtNLM"/>
    </source>
</evidence>
<dbReference type="GO" id="GO:0046872">
    <property type="term" value="F:metal ion binding"/>
    <property type="evidence" value="ECO:0007669"/>
    <property type="project" value="UniProtKB-KW"/>
</dbReference>
<dbReference type="OrthoDB" id="3207336at2759"/>
<comment type="similarity">
    <text evidence="8">Belongs to the DyP-type peroxidase family.</text>
</comment>
<dbReference type="InterPro" id="IPR049509">
    <property type="entry name" value="DyP_N"/>
</dbReference>
<evidence type="ECO:0000256" key="3">
    <source>
        <dbReference type="ARBA" id="ARBA00022617"/>
    </source>
</evidence>
<dbReference type="GO" id="GO:0004601">
    <property type="term" value="F:peroxidase activity"/>
    <property type="evidence" value="ECO:0007669"/>
    <property type="project" value="UniProtKB-KW"/>
</dbReference>